<comment type="caution">
    <text evidence="1">The sequence shown here is derived from an EMBL/GenBank/DDBJ whole genome shotgun (WGS) entry which is preliminary data.</text>
</comment>
<sequence>MPYDPDDDEKKIESRVSYLQSQVQHKTCSLSIMTSPRNFTDFSGMITKPPSSDAPRWRYYEPGLNIEGYCKNPSCAAYNSSRVIKPLGFRVFKFCIDSYLCKCPLCGCKFNEETCGFYKTRFRYYGYQEGNSNKFDSGWTTASSTGYTTFDSSDKHLVPWRQLTIEATDDSCTII</sequence>
<dbReference type="HOGENOM" id="CLU_131104_0_0_1"/>
<dbReference type="Proteomes" id="UP000022910">
    <property type="component" value="Unassembled WGS sequence"/>
</dbReference>
<dbReference type="AlphaFoldDB" id="A0A015MDH0"/>
<reference evidence="1 2" key="1">
    <citation type="submission" date="2014-02" db="EMBL/GenBank/DDBJ databases">
        <title>Single nucleus genome sequencing reveals high similarity among nuclei of an endomycorrhizal fungus.</title>
        <authorList>
            <person name="Lin K."/>
            <person name="Geurts R."/>
            <person name="Zhang Z."/>
            <person name="Limpens E."/>
            <person name="Saunders D.G."/>
            <person name="Mu D."/>
            <person name="Pang E."/>
            <person name="Cao H."/>
            <person name="Cha H."/>
            <person name="Lin T."/>
            <person name="Zhou Q."/>
            <person name="Shang Y."/>
            <person name="Li Y."/>
            <person name="Ivanov S."/>
            <person name="Sharma T."/>
            <person name="Velzen R.V."/>
            <person name="Ruijter N.D."/>
            <person name="Aanen D.K."/>
            <person name="Win J."/>
            <person name="Kamoun S."/>
            <person name="Bisseling T."/>
            <person name="Huang S."/>
        </authorList>
    </citation>
    <scope>NUCLEOTIDE SEQUENCE [LARGE SCALE GENOMIC DNA]</scope>
    <source>
        <strain evidence="2">DAOM197198w</strain>
    </source>
</reference>
<keyword evidence="2" id="KW-1185">Reference proteome</keyword>
<dbReference type="EMBL" id="JEMT01022742">
    <property type="protein sequence ID" value="EXX64868.1"/>
    <property type="molecule type" value="Genomic_DNA"/>
</dbReference>
<name>A0A015MDH0_RHIIW</name>
<evidence type="ECO:0000313" key="2">
    <source>
        <dbReference type="Proteomes" id="UP000022910"/>
    </source>
</evidence>
<accession>A0A015MDH0</accession>
<evidence type="ECO:0000313" key="1">
    <source>
        <dbReference type="EMBL" id="EXX64868.1"/>
    </source>
</evidence>
<protein>
    <submittedName>
        <fullName evidence="1">Uncharacterized protein</fullName>
    </submittedName>
</protein>
<proteinExistence type="predicted"/>
<organism evidence="1 2">
    <name type="scientific">Rhizophagus irregularis (strain DAOM 197198w)</name>
    <name type="common">Glomus intraradices</name>
    <dbReference type="NCBI Taxonomy" id="1432141"/>
    <lineage>
        <taxon>Eukaryota</taxon>
        <taxon>Fungi</taxon>
        <taxon>Fungi incertae sedis</taxon>
        <taxon>Mucoromycota</taxon>
        <taxon>Glomeromycotina</taxon>
        <taxon>Glomeromycetes</taxon>
        <taxon>Glomerales</taxon>
        <taxon>Glomeraceae</taxon>
        <taxon>Rhizophagus</taxon>
    </lineage>
</organism>
<gene>
    <name evidence="1" type="ORF">RirG_138720</name>
</gene>
<dbReference type="OrthoDB" id="2303480at2759"/>